<dbReference type="InterPro" id="IPR027417">
    <property type="entry name" value="P-loop_NTPase"/>
</dbReference>
<dbReference type="GO" id="GO:0005524">
    <property type="term" value="F:ATP binding"/>
    <property type="evidence" value="ECO:0007669"/>
    <property type="project" value="UniProtKB-KW"/>
</dbReference>
<dbReference type="GO" id="GO:0009432">
    <property type="term" value="P:SOS response"/>
    <property type="evidence" value="ECO:0007669"/>
    <property type="project" value="TreeGrafter"/>
</dbReference>
<keyword evidence="4" id="KW-0547">Nucleotide-binding</keyword>
<comment type="function">
    <text evidence="1 9">May be involved in recombinational repair of damaged DNA.</text>
</comment>
<dbReference type="AlphaFoldDB" id="A0A9D1KKP7"/>
<dbReference type="InterPro" id="IPR003395">
    <property type="entry name" value="RecF/RecN/SMC_N"/>
</dbReference>
<dbReference type="GO" id="GO:0043590">
    <property type="term" value="C:bacterial nucleoid"/>
    <property type="evidence" value="ECO:0007669"/>
    <property type="project" value="TreeGrafter"/>
</dbReference>
<proteinExistence type="inferred from homology"/>
<evidence type="ECO:0000256" key="9">
    <source>
        <dbReference type="PIRNR" id="PIRNR003128"/>
    </source>
</evidence>
<reference evidence="11" key="1">
    <citation type="submission" date="2020-10" db="EMBL/GenBank/DDBJ databases">
        <authorList>
            <person name="Gilroy R."/>
        </authorList>
    </citation>
    <scope>NUCLEOTIDE SEQUENCE</scope>
    <source>
        <strain evidence="11">CHK33-4379</strain>
    </source>
</reference>
<dbReference type="GO" id="GO:0006310">
    <property type="term" value="P:DNA recombination"/>
    <property type="evidence" value="ECO:0007669"/>
    <property type="project" value="InterPro"/>
</dbReference>
<comment type="caution">
    <text evidence="11">The sequence shown here is derived from an EMBL/GenBank/DDBJ whole genome shotgun (WGS) entry which is preliminary data.</text>
</comment>
<organism evidence="11 12">
    <name type="scientific">Candidatus Faeciplasma pullistercoris</name>
    <dbReference type="NCBI Taxonomy" id="2840800"/>
    <lineage>
        <taxon>Bacteria</taxon>
        <taxon>Bacillati</taxon>
        <taxon>Bacillota</taxon>
        <taxon>Clostridia</taxon>
        <taxon>Eubacteriales</taxon>
        <taxon>Oscillospiraceae</taxon>
        <taxon>Oscillospiraceae incertae sedis</taxon>
        <taxon>Candidatus Faeciplasma</taxon>
    </lineage>
</organism>
<evidence type="ECO:0000256" key="6">
    <source>
        <dbReference type="ARBA" id="ARBA00022840"/>
    </source>
</evidence>
<dbReference type="Gene3D" id="3.40.50.300">
    <property type="entry name" value="P-loop containing nucleotide triphosphate hydrolases"/>
    <property type="match status" value="2"/>
</dbReference>
<dbReference type="PANTHER" id="PTHR11059">
    <property type="entry name" value="DNA REPAIR PROTEIN RECN"/>
    <property type="match status" value="1"/>
</dbReference>
<dbReference type="PANTHER" id="PTHR11059:SF0">
    <property type="entry name" value="DNA REPAIR PROTEIN RECN"/>
    <property type="match status" value="1"/>
</dbReference>
<reference evidence="11" key="2">
    <citation type="journal article" date="2021" name="PeerJ">
        <title>Extensive microbial diversity within the chicken gut microbiome revealed by metagenomics and culture.</title>
        <authorList>
            <person name="Gilroy R."/>
            <person name="Ravi A."/>
            <person name="Getino M."/>
            <person name="Pursley I."/>
            <person name="Horton D.L."/>
            <person name="Alikhan N.F."/>
            <person name="Baker D."/>
            <person name="Gharbi K."/>
            <person name="Hall N."/>
            <person name="Watson M."/>
            <person name="Adriaenssens E.M."/>
            <person name="Foster-Nyarko E."/>
            <person name="Jarju S."/>
            <person name="Secka A."/>
            <person name="Antonio M."/>
            <person name="Oren A."/>
            <person name="Chaudhuri R.R."/>
            <person name="La Ragione R."/>
            <person name="Hildebrand F."/>
            <person name="Pallen M.J."/>
        </authorList>
    </citation>
    <scope>NUCLEOTIDE SEQUENCE</scope>
    <source>
        <strain evidence="11">CHK33-4379</strain>
    </source>
</reference>
<evidence type="ECO:0000256" key="3">
    <source>
        <dbReference type="ARBA" id="ARBA00021315"/>
    </source>
</evidence>
<keyword evidence="6" id="KW-0067">ATP-binding</keyword>
<keyword evidence="5 9" id="KW-0227">DNA damage</keyword>
<evidence type="ECO:0000256" key="2">
    <source>
        <dbReference type="ARBA" id="ARBA00009441"/>
    </source>
</evidence>
<gene>
    <name evidence="11" type="primary">recN</name>
    <name evidence="11" type="ORF">IAC39_06290</name>
</gene>
<dbReference type="EMBL" id="DVLL01000021">
    <property type="protein sequence ID" value="HIT59301.1"/>
    <property type="molecule type" value="Genomic_DNA"/>
</dbReference>
<dbReference type="FunFam" id="3.40.50.300:FF:000356">
    <property type="entry name" value="DNA repair protein RecN"/>
    <property type="match status" value="1"/>
</dbReference>
<evidence type="ECO:0000256" key="8">
    <source>
        <dbReference type="ARBA" id="ARBA00033408"/>
    </source>
</evidence>
<evidence type="ECO:0000256" key="5">
    <source>
        <dbReference type="ARBA" id="ARBA00022763"/>
    </source>
</evidence>
<evidence type="ECO:0000313" key="12">
    <source>
        <dbReference type="Proteomes" id="UP000824136"/>
    </source>
</evidence>
<evidence type="ECO:0000259" key="10">
    <source>
        <dbReference type="Pfam" id="PF02463"/>
    </source>
</evidence>
<accession>A0A9D1KKP7</accession>
<dbReference type="InterPro" id="IPR004604">
    <property type="entry name" value="DNA_recomb/repair_RecN"/>
</dbReference>
<dbReference type="SUPFAM" id="SSF52540">
    <property type="entry name" value="P-loop containing nucleoside triphosphate hydrolases"/>
    <property type="match status" value="1"/>
</dbReference>
<protein>
    <recommendedName>
        <fullName evidence="3 9">DNA repair protein RecN</fullName>
    </recommendedName>
    <alternativeName>
        <fullName evidence="8 9">Recombination protein N</fullName>
    </alternativeName>
</protein>
<feature type="domain" description="RecF/RecN/SMC N-terminal" evidence="10">
    <location>
        <begin position="2"/>
        <end position="507"/>
    </location>
</feature>
<dbReference type="Pfam" id="PF02463">
    <property type="entry name" value="SMC_N"/>
    <property type="match status" value="1"/>
</dbReference>
<evidence type="ECO:0000256" key="4">
    <source>
        <dbReference type="ARBA" id="ARBA00022741"/>
    </source>
</evidence>
<evidence type="ECO:0000313" key="11">
    <source>
        <dbReference type="EMBL" id="HIT59301.1"/>
    </source>
</evidence>
<dbReference type="PIRSF" id="PIRSF003128">
    <property type="entry name" value="RecN"/>
    <property type="match status" value="1"/>
</dbReference>
<comment type="similarity">
    <text evidence="2 9">Belongs to the RecN family.</text>
</comment>
<name>A0A9D1KKP7_9FIRM</name>
<dbReference type="Proteomes" id="UP000824136">
    <property type="component" value="Unassembled WGS sequence"/>
</dbReference>
<dbReference type="GO" id="GO:0006281">
    <property type="term" value="P:DNA repair"/>
    <property type="evidence" value="ECO:0007669"/>
    <property type="project" value="UniProtKB-KW"/>
</dbReference>
<evidence type="ECO:0000256" key="7">
    <source>
        <dbReference type="ARBA" id="ARBA00023204"/>
    </source>
</evidence>
<evidence type="ECO:0000256" key="1">
    <source>
        <dbReference type="ARBA" id="ARBA00003618"/>
    </source>
</evidence>
<sequence>MLTELYIENLAVIERTTISLCDSLNIFTGETGAGKSILIGGINAVLGQRVYKDIIRTGKDRALVIAVFTDIPKNTLDKLGELGLGCEDGQLVISREISIDGKSLAKINQRPVNLSTLREIGDLLVNIHGQHDSQVLLDPGKHLNILDGYASSDELISDYLSSFKELQAVAKEISMEKNKAQQKEERQAYLSRVIEDIGSLNITSPDEEEQIEERFRLAENSVALSDAISSALYCISGKDEEDGAGGLIARAYSELKLNEEYLKELKPLSERLSSAGIEIGDIANELSRLLSSIDIDESEFESLSNRRNKLASVKRRYGPTLSDAIRLYESCLEEYSQLESSEELLQALRDKKNKLLLETTKKAEALSKHRIDAAKRFCDEVCSELSFLNMPDVKIQVDIQKGKLTQNGMDNVEFLISANKGEAPKPLAKIASGGELSRIMLALKSVLADRDKIPTLIFDEIDSGVSGRAAQKIGIKLKELSHKHQIICVTHLPQIAITADNHLLIEKTSRDGRTATEIRRLSFDERVYEIARILGGDNITPTVLKDAEEQLKSVMNSNMKGE</sequence>
<dbReference type="NCBIfam" id="TIGR00634">
    <property type="entry name" value="recN"/>
    <property type="match status" value="1"/>
</dbReference>
<keyword evidence="7 9" id="KW-0234">DNA repair</keyword>
<dbReference type="CDD" id="cd03241">
    <property type="entry name" value="ABC_RecN"/>
    <property type="match status" value="2"/>
</dbReference>